<name>A0A8S5T8I0_9CAUD</name>
<proteinExistence type="predicted"/>
<evidence type="ECO:0000259" key="1">
    <source>
        <dbReference type="Pfam" id="PF02954"/>
    </source>
</evidence>
<feature type="domain" description="DNA binding HTH" evidence="1">
    <location>
        <begin position="6"/>
        <end position="25"/>
    </location>
</feature>
<dbReference type="Pfam" id="PF02954">
    <property type="entry name" value="HTH_8"/>
    <property type="match status" value="1"/>
</dbReference>
<dbReference type="Gene3D" id="1.10.10.60">
    <property type="entry name" value="Homeodomain-like"/>
    <property type="match status" value="1"/>
</dbReference>
<dbReference type="EMBL" id="BK032772">
    <property type="protein sequence ID" value="DAF59561.1"/>
    <property type="molecule type" value="Genomic_DNA"/>
</dbReference>
<protein>
    <submittedName>
        <fullName evidence="2">HTH-type transcriptional regulator</fullName>
    </submittedName>
</protein>
<evidence type="ECO:0000313" key="2">
    <source>
        <dbReference type="EMBL" id="DAF59561.1"/>
    </source>
</evidence>
<organism evidence="2">
    <name type="scientific">Siphoviridae sp. ctmIh35</name>
    <dbReference type="NCBI Taxonomy" id="2827932"/>
    <lineage>
        <taxon>Viruses</taxon>
        <taxon>Duplodnaviria</taxon>
        <taxon>Heunggongvirae</taxon>
        <taxon>Uroviricota</taxon>
        <taxon>Caudoviricetes</taxon>
    </lineage>
</organism>
<dbReference type="InterPro" id="IPR002197">
    <property type="entry name" value="HTH_Fis"/>
</dbReference>
<reference evidence="2" key="1">
    <citation type="journal article" date="2021" name="Proc. Natl. Acad. Sci. U.S.A.">
        <title>A Catalog of Tens of Thousands of Viruses from Human Metagenomes Reveals Hidden Associations with Chronic Diseases.</title>
        <authorList>
            <person name="Tisza M.J."/>
            <person name="Buck C.B."/>
        </authorList>
    </citation>
    <scope>NUCLEOTIDE SEQUENCE</scope>
    <source>
        <strain evidence="2">CtmIh35</strain>
    </source>
</reference>
<accession>A0A8S5T8I0</accession>
<dbReference type="GO" id="GO:0043565">
    <property type="term" value="F:sequence-specific DNA binding"/>
    <property type="evidence" value="ECO:0007669"/>
    <property type="project" value="InterPro"/>
</dbReference>
<sequence length="87" mass="9756">MSLYCNKSAAAKFFGISRSTLYRALEGIQDEMDAGRYGKYSMAGNLVSKAVVLDYLRFGDMLRNKNTRECTPPYDEQAAIRAVGEME</sequence>